<keyword evidence="1" id="KW-0472">Membrane</keyword>
<evidence type="ECO:0000313" key="3">
    <source>
        <dbReference type="Proteomes" id="UP000632195"/>
    </source>
</evidence>
<dbReference type="Proteomes" id="UP000632195">
    <property type="component" value="Unassembled WGS sequence"/>
</dbReference>
<proteinExistence type="predicted"/>
<keyword evidence="3" id="KW-1185">Reference proteome</keyword>
<name>A0AA37BS69_9ARCH</name>
<feature type="transmembrane region" description="Helical" evidence="1">
    <location>
        <begin position="166"/>
        <end position="186"/>
    </location>
</feature>
<feature type="transmembrane region" description="Helical" evidence="1">
    <location>
        <begin position="12"/>
        <end position="31"/>
    </location>
</feature>
<comment type="caution">
    <text evidence="2">The sequence shown here is derived from an EMBL/GenBank/DDBJ whole genome shotgun (WGS) entry which is preliminary data.</text>
</comment>
<feature type="transmembrane region" description="Helical" evidence="1">
    <location>
        <begin position="225"/>
        <end position="248"/>
    </location>
</feature>
<reference evidence="2" key="2">
    <citation type="submission" date="2022-09" db="EMBL/GenBank/DDBJ databases">
        <authorList>
            <person name="Sun Q."/>
            <person name="Ohkuma M."/>
        </authorList>
    </citation>
    <scope>NUCLEOTIDE SEQUENCE</scope>
    <source>
        <strain evidence="2">JCM 13583</strain>
    </source>
</reference>
<feature type="transmembrane region" description="Helical" evidence="1">
    <location>
        <begin position="138"/>
        <end position="159"/>
    </location>
</feature>
<dbReference type="AlphaFoldDB" id="A0AA37BS69"/>
<gene>
    <name evidence="2" type="ORF">GCM10007108_14490</name>
</gene>
<reference evidence="2" key="1">
    <citation type="journal article" date="2014" name="Int. J. Syst. Evol. Microbiol.">
        <title>Complete genome sequence of Corynebacterium casei LMG S-19264T (=DSM 44701T), isolated from a smear-ripened cheese.</title>
        <authorList>
            <consortium name="US DOE Joint Genome Institute (JGI-PGF)"/>
            <person name="Walter F."/>
            <person name="Albersmeier A."/>
            <person name="Kalinowski J."/>
            <person name="Ruckert C."/>
        </authorList>
    </citation>
    <scope>NUCLEOTIDE SEQUENCE</scope>
    <source>
        <strain evidence="2">JCM 13583</strain>
    </source>
</reference>
<evidence type="ECO:0000256" key="1">
    <source>
        <dbReference type="SAM" id="Phobius"/>
    </source>
</evidence>
<evidence type="ECO:0000313" key="2">
    <source>
        <dbReference type="EMBL" id="GGM77391.1"/>
    </source>
</evidence>
<organism evidence="2 3">
    <name type="scientific">Thermogymnomonas acidicola</name>
    <dbReference type="NCBI Taxonomy" id="399579"/>
    <lineage>
        <taxon>Archaea</taxon>
        <taxon>Methanobacteriati</taxon>
        <taxon>Thermoplasmatota</taxon>
        <taxon>Thermoplasmata</taxon>
        <taxon>Thermoplasmatales</taxon>
        <taxon>Thermogymnomonas</taxon>
    </lineage>
</organism>
<dbReference type="RefSeq" id="WP_188681564.1">
    <property type="nucleotide sequence ID" value="NZ_BMNY01000002.1"/>
</dbReference>
<accession>A0AA37BS69</accession>
<protein>
    <submittedName>
        <fullName evidence="2">Uncharacterized protein</fullName>
    </submittedName>
</protein>
<keyword evidence="1" id="KW-1133">Transmembrane helix</keyword>
<sequence>MVVLHPTDLIAFIPQYIVASIAAYYILTYTMQRMGDSAARLRQQGEASTLASSFVLHEPVIYVDEGGQRSKATGMLATPLLARPQDGGEGRGAYSRFPYSLYAPFLTIISWLGILFLLTPHRDIFIFLPHLDAAADTAISVSMGVLYFDAAVGAVVFFTGFRRRRMALLMAAVTVLFSLSLLSPSMRWVLSARPLDAVIIYITVLAMLLLITALSYQLKRRRNAFLMSYGSSVLAYVLSMAVIVYNIVSVLH</sequence>
<dbReference type="EMBL" id="BMNY01000002">
    <property type="protein sequence ID" value="GGM77391.1"/>
    <property type="molecule type" value="Genomic_DNA"/>
</dbReference>
<feature type="transmembrane region" description="Helical" evidence="1">
    <location>
        <begin position="198"/>
        <end position="218"/>
    </location>
</feature>
<feature type="transmembrane region" description="Helical" evidence="1">
    <location>
        <begin position="99"/>
        <end position="118"/>
    </location>
</feature>
<keyword evidence="1" id="KW-0812">Transmembrane</keyword>